<evidence type="ECO:0000256" key="2">
    <source>
        <dbReference type="ARBA" id="ARBA00022692"/>
    </source>
</evidence>
<feature type="region of interest" description="Disordered" evidence="5">
    <location>
        <begin position="1"/>
        <end position="54"/>
    </location>
</feature>
<feature type="transmembrane region" description="Helical" evidence="6">
    <location>
        <begin position="222"/>
        <end position="244"/>
    </location>
</feature>
<dbReference type="GO" id="GO:0022857">
    <property type="term" value="F:transmembrane transporter activity"/>
    <property type="evidence" value="ECO:0007669"/>
    <property type="project" value="InterPro"/>
</dbReference>
<feature type="region of interest" description="Disordered" evidence="5">
    <location>
        <begin position="586"/>
        <end position="622"/>
    </location>
</feature>
<evidence type="ECO:0000259" key="7">
    <source>
        <dbReference type="PROSITE" id="PS50850"/>
    </source>
</evidence>
<dbReference type="PRINTS" id="PR01036">
    <property type="entry name" value="TCRTETB"/>
</dbReference>
<gene>
    <name evidence="8" type="ORF">CHGG_09096</name>
</gene>
<dbReference type="PANTHER" id="PTHR23501:SF198">
    <property type="entry name" value="AZOLE RESISTANCE PROTEIN 1-RELATED"/>
    <property type="match status" value="1"/>
</dbReference>
<dbReference type="eggNOG" id="KOG0254">
    <property type="taxonomic scope" value="Eukaryota"/>
</dbReference>
<sequence length="622" mass="65036">MMTDTEPEKATPPRAPSPSAPAPTTNPPNTNTNTTNLHKPTTNDPFTSTTAGLDSTTVTYPTGPKLILIIASLCLAVFLVALDQTIIAPALGAITSEFGSVADIGWYGAAYLLTTTALQPAYGSLYRMFSVKWTYLAAVAVFEVGSLVCAVAPSSNAFIVGRAIAGMGTAGLFSGGVVILSYTLPLRQRPMAFGLIGAMWGIASVAGPLLGGAFTDHVTWRWCFYINLPIGGAAMLAIFLFLSIDQKRNEGGLTVVQRILSLDLLGTAMLVPSIVCLLLALQWGGTEYAWNSSVIIGLFVGFALMAIIFVGIQIWKGDKGTLPPRLFKSRDVVCAMLFAFFFGAAFFPLVYYLSLYFQAIQGDTAVEAGIKLLPMLIAVVITSVAAGGLITAVGYYNPFVLPSMVLLTVGAGMITTFSLDSPLRIWFGYQVIAGKVDALSPPFTTHLTNPPTLPGLGIGVGFQTGVLVVQNSVPHEWIPQATACVQFFQSMGGAIFIAVAQAVFQNGLTTGIERDAPNLPAQAFIHSGASEIPQVLAAMGAADSLPAVLAAYLQGLRNSYFITVGCAAAAFVAACGLSWKKIQKRKAAGPGEGEAEKGGADGEGEGGEEGEGEGVVVGESSK</sequence>
<keyword evidence="3 6" id="KW-1133">Transmembrane helix</keyword>
<feature type="transmembrane region" description="Helical" evidence="6">
    <location>
        <begin position="293"/>
        <end position="315"/>
    </location>
</feature>
<feature type="transmembrane region" description="Helical" evidence="6">
    <location>
        <begin position="372"/>
        <end position="393"/>
    </location>
</feature>
<feature type="compositionally biased region" description="Polar residues" evidence="5">
    <location>
        <begin position="44"/>
        <end position="54"/>
    </location>
</feature>
<dbReference type="VEuPathDB" id="FungiDB:CHGG_09096"/>
<evidence type="ECO:0000313" key="8">
    <source>
        <dbReference type="EMBL" id="EAQ85082.1"/>
    </source>
</evidence>
<evidence type="ECO:0000256" key="3">
    <source>
        <dbReference type="ARBA" id="ARBA00022989"/>
    </source>
</evidence>
<comment type="subcellular location">
    <subcellularLocation>
        <location evidence="1">Membrane</location>
        <topology evidence="1">Multi-pass membrane protein</topology>
    </subcellularLocation>
</comment>
<dbReference type="RefSeq" id="XP_001227023.1">
    <property type="nucleotide sequence ID" value="XM_001227022.1"/>
</dbReference>
<evidence type="ECO:0000256" key="5">
    <source>
        <dbReference type="SAM" id="MobiDB-lite"/>
    </source>
</evidence>
<dbReference type="FunFam" id="1.20.1720.10:FF:000012">
    <property type="entry name" value="MFS toxin efflux pump (AflT)"/>
    <property type="match status" value="1"/>
</dbReference>
<dbReference type="AlphaFoldDB" id="Q2GSF8"/>
<feature type="transmembrane region" description="Helical" evidence="6">
    <location>
        <begin position="190"/>
        <end position="210"/>
    </location>
</feature>
<evidence type="ECO:0000256" key="4">
    <source>
        <dbReference type="ARBA" id="ARBA00023136"/>
    </source>
</evidence>
<feature type="compositionally biased region" description="Acidic residues" evidence="5">
    <location>
        <begin position="602"/>
        <end position="612"/>
    </location>
</feature>
<dbReference type="GO" id="GO:0005886">
    <property type="term" value="C:plasma membrane"/>
    <property type="evidence" value="ECO:0007669"/>
    <property type="project" value="TreeGrafter"/>
</dbReference>
<name>Q2GSF8_CHAGB</name>
<keyword evidence="9" id="KW-1185">Reference proteome</keyword>
<feature type="transmembrane region" description="Helical" evidence="6">
    <location>
        <begin position="264"/>
        <end position="281"/>
    </location>
</feature>
<proteinExistence type="predicted"/>
<feature type="transmembrane region" description="Helical" evidence="6">
    <location>
        <begin position="559"/>
        <end position="579"/>
    </location>
</feature>
<feature type="transmembrane region" description="Helical" evidence="6">
    <location>
        <begin position="335"/>
        <end position="360"/>
    </location>
</feature>
<feature type="transmembrane region" description="Helical" evidence="6">
    <location>
        <begin position="66"/>
        <end position="92"/>
    </location>
</feature>
<feature type="compositionally biased region" description="Low complexity" evidence="5">
    <location>
        <begin position="27"/>
        <end position="43"/>
    </location>
</feature>
<dbReference type="SUPFAM" id="SSF103473">
    <property type="entry name" value="MFS general substrate transporter"/>
    <property type="match status" value="1"/>
</dbReference>
<feature type="compositionally biased region" description="Pro residues" evidence="5">
    <location>
        <begin position="13"/>
        <end position="26"/>
    </location>
</feature>
<feature type="transmembrane region" description="Helical" evidence="6">
    <location>
        <begin position="134"/>
        <end position="152"/>
    </location>
</feature>
<reference evidence="9" key="1">
    <citation type="journal article" date="2015" name="Genome Announc.">
        <title>Draft genome sequence of the cellulolytic fungus Chaetomium globosum.</title>
        <authorList>
            <person name="Cuomo C.A."/>
            <person name="Untereiner W.A."/>
            <person name="Ma L.-J."/>
            <person name="Grabherr M."/>
            <person name="Birren B.W."/>
        </authorList>
    </citation>
    <scope>NUCLEOTIDE SEQUENCE [LARGE SCALE GENOMIC DNA]</scope>
    <source>
        <strain evidence="9">ATCC 6205 / CBS 148.51 / DSM 1962 / NBRC 6347 / NRRL 1970</strain>
    </source>
</reference>
<dbReference type="OMA" id="IPGWVWR"/>
<feature type="domain" description="Major facilitator superfamily (MFS) profile" evidence="7">
    <location>
        <begin position="69"/>
        <end position="558"/>
    </location>
</feature>
<dbReference type="PANTHER" id="PTHR23501">
    <property type="entry name" value="MAJOR FACILITATOR SUPERFAMILY"/>
    <property type="match status" value="1"/>
</dbReference>
<dbReference type="Gene3D" id="1.20.1250.20">
    <property type="entry name" value="MFS general substrate transporter like domains"/>
    <property type="match status" value="1"/>
</dbReference>
<evidence type="ECO:0000256" key="6">
    <source>
        <dbReference type="SAM" id="Phobius"/>
    </source>
</evidence>
<protein>
    <recommendedName>
        <fullName evidence="7">Major facilitator superfamily (MFS) profile domain-containing protein</fullName>
    </recommendedName>
</protein>
<feature type="compositionally biased region" description="Basic and acidic residues" evidence="5">
    <location>
        <begin position="1"/>
        <end position="11"/>
    </location>
</feature>
<keyword evidence="4 6" id="KW-0472">Membrane</keyword>
<evidence type="ECO:0000256" key="1">
    <source>
        <dbReference type="ARBA" id="ARBA00004141"/>
    </source>
</evidence>
<dbReference type="Proteomes" id="UP000001056">
    <property type="component" value="Unassembled WGS sequence"/>
</dbReference>
<feature type="transmembrane region" description="Helical" evidence="6">
    <location>
        <begin position="164"/>
        <end position="184"/>
    </location>
</feature>
<dbReference type="FunCoup" id="Q2GSF8">
    <property type="interactions" value="56"/>
</dbReference>
<feature type="transmembrane region" description="Helical" evidence="6">
    <location>
        <begin position="399"/>
        <end position="419"/>
    </location>
</feature>
<dbReference type="HOGENOM" id="CLU_000960_22_1_1"/>
<evidence type="ECO:0000313" key="9">
    <source>
        <dbReference type="Proteomes" id="UP000001056"/>
    </source>
</evidence>
<dbReference type="InParanoid" id="Q2GSF8"/>
<dbReference type="PROSITE" id="PS50850">
    <property type="entry name" value="MFS"/>
    <property type="match status" value="1"/>
</dbReference>
<organism evidence="8 9">
    <name type="scientific">Chaetomium globosum (strain ATCC 6205 / CBS 148.51 / DSM 1962 / NBRC 6347 / NRRL 1970)</name>
    <name type="common">Soil fungus</name>
    <dbReference type="NCBI Taxonomy" id="306901"/>
    <lineage>
        <taxon>Eukaryota</taxon>
        <taxon>Fungi</taxon>
        <taxon>Dikarya</taxon>
        <taxon>Ascomycota</taxon>
        <taxon>Pezizomycotina</taxon>
        <taxon>Sordariomycetes</taxon>
        <taxon>Sordariomycetidae</taxon>
        <taxon>Sordariales</taxon>
        <taxon>Chaetomiaceae</taxon>
        <taxon>Chaetomium</taxon>
    </lineage>
</organism>
<keyword evidence="2 6" id="KW-0812">Transmembrane</keyword>
<feature type="transmembrane region" description="Helical" evidence="6">
    <location>
        <begin position="104"/>
        <end position="122"/>
    </location>
</feature>
<accession>Q2GSF8</accession>
<dbReference type="InterPro" id="IPR011701">
    <property type="entry name" value="MFS"/>
</dbReference>
<dbReference type="InterPro" id="IPR020846">
    <property type="entry name" value="MFS_dom"/>
</dbReference>
<dbReference type="InterPro" id="IPR036259">
    <property type="entry name" value="MFS_trans_sf"/>
</dbReference>
<dbReference type="GeneID" id="4395231"/>
<dbReference type="CDD" id="cd17502">
    <property type="entry name" value="MFS_Azr1_MDR_like"/>
    <property type="match status" value="1"/>
</dbReference>
<dbReference type="EMBL" id="CH408034">
    <property type="protein sequence ID" value="EAQ85082.1"/>
    <property type="molecule type" value="Genomic_DNA"/>
</dbReference>
<dbReference type="OrthoDB" id="10021397at2759"/>
<dbReference type="Pfam" id="PF07690">
    <property type="entry name" value="MFS_1"/>
    <property type="match status" value="1"/>
</dbReference>